<evidence type="ECO:0000313" key="2">
    <source>
        <dbReference type="EMBL" id="SIN88365.1"/>
    </source>
</evidence>
<dbReference type="GeneID" id="97278369"/>
<dbReference type="Gene3D" id="3.40.50.150">
    <property type="entry name" value="Vaccinia Virus protein VP39"/>
    <property type="match status" value="1"/>
</dbReference>
<reference evidence="2 3" key="1">
    <citation type="submission" date="2016-11" db="EMBL/GenBank/DDBJ databases">
        <authorList>
            <person name="Jaros S."/>
            <person name="Januszkiewicz K."/>
            <person name="Wedrychowicz H."/>
        </authorList>
    </citation>
    <scope>NUCLEOTIDE SEQUENCE [LARGE SCALE GENOMIC DNA]</scope>
    <source>
        <strain evidence="2 3">ACAM 239</strain>
    </source>
</reference>
<dbReference type="SUPFAM" id="SSF53335">
    <property type="entry name" value="S-adenosyl-L-methionine-dependent methyltransferases"/>
    <property type="match status" value="1"/>
</dbReference>
<dbReference type="GO" id="GO:0032259">
    <property type="term" value="P:methylation"/>
    <property type="evidence" value="ECO:0007669"/>
    <property type="project" value="UniProtKB-KW"/>
</dbReference>
<dbReference type="InterPro" id="IPR041698">
    <property type="entry name" value="Methyltransf_25"/>
</dbReference>
<protein>
    <submittedName>
        <fullName evidence="2">Methyltransferase domain-containing protein</fullName>
    </submittedName>
</protein>
<dbReference type="Pfam" id="PF13649">
    <property type="entry name" value="Methyltransf_25"/>
    <property type="match status" value="1"/>
</dbReference>
<feature type="domain" description="Methyltransferase" evidence="1">
    <location>
        <begin position="42"/>
        <end position="136"/>
    </location>
</feature>
<dbReference type="Proteomes" id="UP000185024">
    <property type="component" value="Unassembled WGS sequence"/>
</dbReference>
<proteinExistence type="predicted"/>
<dbReference type="PANTHER" id="PTHR42912">
    <property type="entry name" value="METHYLTRANSFERASE"/>
    <property type="match status" value="1"/>
</dbReference>
<dbReference type="AlphaFoldDB" id="A0A1N6EMQ8"/>
<dbReference type="InterPro" id="IPR029063">
    <property type="entry name" value="SAM-dependent_MTases_sf"/>
</dbReference>
<gene>
    <name evidence="2" type="ORF">SAMN05878438_3815</name>
</gene>
<name>A0A1N6EMQ8_9GAMM</name>
<dbReference type="GO" id="GO:0008757">
    <property type="term" value="F:S-adenosylmethionine-dependent methyltransferase activity"/>
    <property type="evidence" value="ECO:0007669"/>
    <property type="project" value="InterPro"/>
</dbReference>
<keyword evidence="2" id="KW-0489">Methyltransferase</keyword>
<accession>A0A1N6EMQ8</accession>
<dbReference type="RefSeq" id="WP_074211757.1">
    <property type="nucleotide sequence ID" value="NZ_BJOI01000093.1"/>
</dbReference>
<sequence length="252" mass="28327">MNELALLADLHRDTERQGPCGQAETRLAIELSGLRERRGLRIADLGCGTGASTLVLAHMLDASIVAVDFLEPFLETLTARADDAGVAERIIPCTASMEALDFAAESLDAIWSEGAIYNIGFERGVREWHRFLKPGGILAVSELTWLTERRPAELDAYWREQYAEVDTAAAKMALLEHHGYAPLGYFVLPRHCWLEGYYLPLQQRFQTFLSAHENSAAARTIVQDCRQEIDLYERYSQYFGYGFYIARKSGEG</sequence>
<evidence type="ECO:0000313" key="3">
    <source>
        <dbReference type="Proteomes" id="UP000185024"/>
    </source>
</evidence>
<keyword evidence="2" id="KW-0808">Transferase</keyword>
<organism evidence="2 3">
    <name type="scientific">Vreelandella aquamarina</name>
    <dbReference type="NCBI Taxonomy" id="77097"/>
    <lineage>
        <taxon>Bacteria</taxon>
        <taxon>Pseudomonadati</taxon>
        <taxon>Pseudomonadota</taxon>
        <taxon>Gammaproteobacteria</taxon>
        <taxon>Oceanospirillales</taxon>
        <taxon>Halomonadaceae</taxon>
        <taxon>Vreelandella</taxon>
    </lineage>
</organism>
<dbReference type="InterPro" id="IPR050508">
    <property type="entry name" value="Methyltransf_Superfamily"/>
</dbReference>
<dbReference type="EMBL" id="FSQX01000002">
    <property type="protein sequence ID" value="SIN88365.1"/>
    <property type="molecule type" value="Genomic_DNA"/>
</dbReference>
<evidence type="ECO:0000259" key="1">
    <source>
        <dbReference type="Pfam" id="PF13649"/>
    </source>
</evidence>
<dbReference type="CDD" id="cd02440">
    <property type="entry name" value="AdoMet_MTases"/>
    <property type="match status" value="1"/>
</dbReference>